<dbReference type="OrthoDB" id="9977870at2759"/>
<evidence type="ECO:0000256" key="6">
    <source>
        <dbReference type="ARBA" id="ARBA00022771"/>
    </source>
</evidence>
<dbReference type="GO" id="GO:0008270">
    <property type="term" value="F:zinc ion binding"/>
    <property type="evidence" value="ECO:0007669"/>
    <property type="project" value="UniProtKB-KW"/>
</dbReference>
<dbReference type="AlphaFoldDB" id="A0A0D7AEI8"/>
<dbReference type="InterPro" id="IPR031127">
    <property type="entry name" value="E3_UB_ligase_RBR"/>
</dbReference>
<evidence type="ECO:0000259" key="10">
    <source>
        <dbReference type="PROSITE" id="PS51873"/>
    </source>
</evidence>
<dbReference type="InterPro" id="IPR013083">
    <property type="entry name" value="Znf_RING/FYVE/PHD"/>
</dbReference>
<dbReference type="CDD" id="cd20335">
    <property type="entry name" value="BRcat_RBR"/>
    <property type="match status" value="1"/>
</dbReference>
<evidence type="ECO:0000256" key="2">
    <source>
        <dbReference type="ARBA" id="ARBA00012251"/>
    </source>
</evidence>
<evidence type="ECO:0000256" key="3">
    <source>
        <dbReference type="ARBA" id="ARBA00022679"/>
    </source>
</evidence>
<proteinExistence type="predicted"/>
<feature type="region of interest" description="Disordered" evidence="9">
    <location>
        <begin position="135"/>
        <end position="157"/>
    </location>
</feature>
<feature type="domain" description="RING-type" evidence="10">
    <location>
        <begin position="159"/>
        <end position="355"/>
    </location>
</feature>
<name>A0A0D7AEI8_9AGAR</name>
<dbReference type="SUPFAM" id="SSF57850">
    <property type="entry name" value="RING/U-box"/>
    <property type="match status" value="2"/>
</dbReference>
<dbReference type="PANTHER" id="PTHR11685">
    <property type="entry name" value="RBR FAMILY RING FINGER AND IBR DOMAIN-CONTAINING"/>
    <property type="match status" value="1"/>
</dbReference>
<keyword evidence="8" id="KW-0862">Zinc</keyword>
<dbReference type="EMBL" id="KN881812">
    <property type="protein sequence ID" value="KIY48804.1"/>
    <property type="molecule type" value="Genomic_DNA"/>
</dbReference>
<comment type="catalytic activity">
    <reaction evidence="1">
        <text>[E2 ubiquitin-conjugating enzyme]-S-ubiquitinyl-L-cysteine + [acceptor protein]-L-lysine = [E2 ubiquitin-conjugating enzyme]-L-cysteine + [acceptor protein]-N(6)-ubiquitinyl-L-lysine.</text>
        <dbReference type="EC" id="2.3.2.31"/>
    </reaction>
</comment>
<evidence type="ECO:0000256" key="8">
    <source>
        <dbReference type="ARBA" id="ARBA00022833"/>
    </source>
</evidence>
<gene>
    <name evidence="11" type="ORF">FISHEDRAFT_42569</name>
</gene>
<evidence type="ECO:0000256" key="9">
    <source>
        <dbReference type="SAM" id="MobiDB-lite"/>
    </source>
</evidence>
<feature type="compositionally biased region" description="Polar residues" evidence="9">
    <location>
        <begin position="137"/>
        <end position="157"/>
    </location>
</feature>
<dbReference type="CDD" id="cd22584">
    <property type="entry name" value="Rcat_RBR_unk"/>
    <property type="match status" value="1"/>
</dbReference>
<dbReference type="EC" id="2.3.2.31" evidence="2"/>
<evidence type="ECO:0000256" key="1">
    <source>
        <dbReference type="ARBA" id="ARBA00001798"/>
    </source>
</evidence>
<dbReference type="PROSITE" id="PS51873">
    <property type="entry name" value="TRIAD"/>
    <property type="match status" value="1"/>
</dbReference>
<evidence type="ECO:0000313" key="11">
    <source>
        <dbReference type="EMBL" id="KIY48804.1"/>
    </source>
</evidence>
<keyword evidence="5" id="KW-0677">Repeat</keyword>
<keyword evidence="3" id="KW-0808">Transferase</keyword>
<evidence type="ECO:0000256" key="7">
    <source>
        <dbReference type="ARBA" id="ARBA00022786"/>
    </source>
</evidence>
<dbReference type="GO" id="GO:0016567">
    <property type="term" value="P:protein ubiquitination"/>
    <property type="evidence" value="ECO:0007669"/>
    <property type="project" value="InterPro"/>
</dbReference>
<dbReference type="SMART" id="SM00647">
    <property type="entry name" value="IBR"/>
    <property type="match status" value="2"/>
</dbReference>
<dbReference type="InterPro" id="IPR044066">
    <property type="entry name" value="TRIAD_supradom"/>
</dbReference>
<evidence type="ECO:0000256" key="4">
    <source>
        <dbReference type="ARBA" id="ARBA00022723"/>
    </source>
</evidence>
<keyword evidence="12" id="KW-1185">Reference proteome</keyword>
<protein>
    <recommendedName>
        <fullName evidence="2">RBR-type E3 ubiquitin transferase</fullName>
        <ecNumber evidence="2">2.3.2.31</ecNumber>
    </recommendedName>
</protein>
<dbReference type="InterPro" id="IPR002867">
    <property type="entry name" value="IBR_dom"/>
</dbReference>
<reference evidence="11 12" key="1">
    <citation type="journal article" date="2015" name="Fungal Genet. Biol.">
        <title>Evolution of novel wood decay mechanisms in Agaricales revealed by the genome sequences of Fistulina hepatica and Cylindrobasidium torrendii.</title>
        <authorList>
            <person name="Floudas D."/>
            <person name="Held B.W."/>
            <person name="Riley R."/>
            <person name="Nagy L.G."/>
            <person name="Koehler G."/>
            <person name="Ransdell A.S."/>
            <person name="Younus H."/>
            <person name="Chow J."/>
            <person name="Chiniquy J."/>
            <person name="Lipzen A."/>
            <person name="Tritt A."/>
            <person name="Sun H."/>
            <person name="Haridas S."/>
            <person name="LaButti K."/>
            <person name="Ohm R.A."/>
            <person name="Kues U."/>
            <person name="Blanchette R.A."/>
            <person name="Grigoriev I.V."/>
            <person name="Minto R.E."/>
            <person name="Hibbett D.S."/>
        </authorList>
    </citation>
    <scope>NUCLEOTIDE SEQUENCE [LARGE SCALE GENOMIC DNA]</scope>
    <source>
        <strain evidence="11 12">ATCC 64428</strain>
    </source>
</reference>
<dbReference type="Proteomes" id="UP000054144">
    <property type="component" value="Unassembled WGS sequence"/>
</dbReference>
<accession>A0A0D7AEI8</accession>
<sequence>MDVACIDPLTLALIDQPDLDDIVEIGGQSKGKARADSDEQFALAYAERVYVEALQISSDFRFALSLNNALGADYQWPVELSVINQAECEDHEAALALECQRQLELHARSQSQEDSRSKAPTDYLPSQLVEGALEVDQSGSQSPNQPGASLSSNSTNDTTGLTCISCRETLTEASPSVRGLCGHLWCGDCVRRHIVASFGDKTLLPLRCDNQPLPMSNILKLLDPHLRTKYQKVAEECAVPAPYRLYCSRRSCLQYLGAIGDRQADVTCPACSQRVCPRCKCDAHPGYSCGEEEGERLFHELVEQRRWQTCPSCHATVQLTHGCYHMTCRCSAQFCYLCGQRWKLCNCPNSDERHL</sequence>
<keyword evidence="7" id="KW-0833">Ubl conjugation pathway</keyword>
<organism evidence="11 12">
    <name type="scientific">Fistulina hepatica ATCC 64428</name>
    <dbReference type="NCBI Taxonomy" id="1128425"/>
    <lineage>
        <taxon>Eukaryota</taxon>
        <taxon>Fungi</taxon>
        <taxon>Dikarya</taxon>
        <taxon>Basidiomycota</taxon>
        <taxon>Agaricomycotina</taxon>
        <taxon>Agaricomycetes</taxon>
        <taxon>Agaricomycetidae</taxon>
        <taxon>Agaricales</taxon>
        <taxon>Fistulinaceae</taxon>
        <taxon>Fistulina</taxon>
    </lineage>
</organism>
<keyword evidence="6" id="KW-0863">Zinc-finger</keyword>
<dbReference type="Gene3D" id="3.30.40.10">
    <property type="entry name" value="Zinc/RING finger domain, C3HC4 (zinc finger)"/>
    <property type="match status" value="1"/>
</dbReference>
<dbReference type="Pfam" id="PF01485">
    <property type="entry name" value="IBR"/>
    <property type="match status" value="2"/>
</dbReference>
<evidence type="ECO:0000256" key="5">
    <source>
        <dbReference type="ARBA" id="ARBA00022737"/>
    </source>
</evidence>
<evidence type="ECO:0000313" key="12">
    <source>
        <dbReference type="Proteomes" id="UP000054144"/>
    </source>
</evidence>
<keyword evidence="4" id="KW-0479">Metal-binding</keyword>
<dbReference type="Gene3D" id="1.20.120.1750">
    <property type="match status" value="1"/>
</dbReference>
<dbReference type="GO" id="GO:0061630">
    <property type="term" value="F:ubiquitin protein ligase activity"/>
    <property type="evidence" value="ECO:0007669"/>
    <property type="project" value="UniProtKB-EC"/>
</dbReference>